<dbReference type="OrthoDB" id="9797180at2"/>
<keyword evidence="4 8" id="KW-0547">Nucleotide-binding</keyword>
<sequence>MNIERWRQIDDLLHAALAQPSSGRERFVAAQCAGDDSLRREIESLLSAHERDGLLNAHVSQVASDLLFPNQGPVEPGDRLGPYGVIHHLGSGGMGDVYLAEDTRLGRRVALKVLHSASHRVPGCLDRLAREARTASSLNHPNIAVVYDVGCAGDHHYIATEMVEGETLRARMRRPIGAAETCSIATQIASALEAAHDAGIVHRDIKPENVMLRPDGVVKVVDFGLAKRLTVEARPISTDETLPGVVLGTTPYMSPEQAEGRDVDRRSDVFSLGVVMFEMLAGRPPFGGSTVAATIASILKDAPPDILRKGGVPSELDRIVQKTLRKNSHDRHQQMRELLAELRAVSQGGRNARKPGAAAAAVLALIVGGLVSASYTESPPSIPPRDESAARQLYVKGRFFWNKRTIAGVESSIKYFEEALKIDPTHAPAYAGLADSYFALTGNPAAPGPPRDYLPRARRAALEAIRLDPANVEARVTMAAIRHMADWDWAGAEREFKAALALDPRYPSAHHRYGVFLAFMRRFDEAIASLKRAEQLDPVSLAIATDLGMTYNFARQPDRAIVQLRKALEIDPTFGRARFNLGEAYEQKGLVEEAAALFDQSPQTSHVYPARIFINRFHTLAGRPPETRQILEELLTRQTHEYVPALFVAELHAMLGEDREAFRWLDKAYDEGGFCVLRLFVDPRWERYRIYSDPRFSRLLRRVGLPPQTQKLRAPL</sequence>
<evidence type="ECO:0000256" key="5">
    <source>
        <dbReference type="ARBA" id="ARBA00022777"/>
    </source>
</evidence>
<organism evidence="10 11">
    <name type="scientific">Luteitalea pratensis</name>
    <dbReference type="NCBI Taxonomy" id="1855912"/>
    <lineage>
        <taxon>Bacteria</taxon>
        <taxon>Pseudomonadati</taxon>
        <taxon>Acidobacteriota</taxon>
        <taxon>Vicinamibacteria</taxon>
        <taxon>Vicinamibacterales</taxon>
        <taxon>Vicinamibacteraceae</taxon>
        <taxon>Luteitalea</taxon>
    </lineage>
</organism>
<dbReference type="InterPro" id="IPR000719">
    <property type="entry name" value="Prot_kinase_dom"/>
</dbReference>
<dbReference type="PROSITE" id="PS50005">
    <property type="entry name" value="TPR"/>
    <property type="match status" value="2"/>
</dbReference>
<evidence type="ECO:0000313" key="11">
    <source>
        <dbReference type="Proteomes" id="UP000076079"/>
    </source>
</evidence>
<dbReference type="PROSITE" id="PS00107">
    <property type="entry name" value="PROTEIN_KINASE_ATP"/>
    <property type="match status" value="1"/>
</dbReference>
<keyword evidence="7" id="KW-0802">TPR repeat</keyword>
<evidence type="ECO:0000256" key="1">
    <source>
        <dbReference type="ARBA" id="ARBA00012513"/>
    </source>
</evidence>
<dbReference type="Gene3D" id="1.25.40.10">
    <property type="entry name" value="Tetratricopeptide repeat domain"/>
    <property type="match status" value="3"/>
</dbReference>
<gene>
    <name evidence="10" type="primary">prkC_9</name>
    <name evidence="10" type="ORF">LuPra_01113</name>
</gene>
<proteinExistence type="predicted"/>
<dbReference type="FunFam" id="1.10.510.10:FF:000021">
    <property type="entry name" value="Serine/threonine protein kinase"/>
    <property type="match status" value="1"/>
</dbReference>
<feature type="domain" description="Protein kinase" evidence="9">
    <location>
        <begin position="83"/>
        <end position="343"/>
    </location>
</feature>
<dbReference type="PROSITE" id="PS50011">
    <property type="entry name" value="PROTEIN_KINASE_DOM"/>
    <property type="match status" value="1"/>
</dbReference>
<dbReference type="STRING" id="1855912.LuPra_01113"/>
<evidence type="ECO:0000256" key="7">
    <source>
        <dbReference type="PROSITE-ProRule" id="PRU00339"/>
    </source>
</evidence>
<evidence type="ECO:0000256" key="6">
    <source>
        <dbReference type="ARBA" id="ARBA00022840"/>
    </source>
</evidence>
<dbReference type="CDD" id="cd14014">
    <property type="entry name" value="STKc_PknB_like"/>
    <property type="match status" value="1"/>
</dbReference>
<dbReference type="GO" id="GO:0005524">
    <property type="term" value="F:ATP binding"/>
    <property type="evidence" value="ECO:0007669"/>
    <property type="project" value="UniProtKB-UniRule"/>
</dbReference>
<dbReference type="InterPro" id="IPR011990">
    <property type="entry name" value="TPR-like_helical_dom_sf"/>
</dbReference>
<evidence type="ECO:0000256" key="2">
    <source>
        <dbReference type="ARBA" id="ARBA00022527"/>
    </source>
</evidence>
<reference evidence="11" key="2">
    <citation type="submission" date="2016-04" db="EMBL/GenBank/DDBJ databases">
        <title>First Complete Genome Sequence of a Subdivision 6 Acidobacterium.</title>
        <authorList>
            <person name="Huang S."/>
            <person name="Vieira S."/>
            <person name="Bunk B."/>
            <person name="Riedel T."/>
            <person name="Sproeer C."/>
            <person name="Overmann J."/>
        </authorList>
    </citation>
    <scope>NUCLEOTIDE SEQUENCE [LARGE SCALE GENOMIC DNA]</scope>
    <source>
        <strain evidence="11">DSM 100886 HEG_-6_39</strain>
    </source>
</reference>
<dbReference type="InterPro" id="IPR017441">
    <property type="entry name" value="Protein_kinase_ATP_BS"/>
</dbReference>
<dbReference type="EMBL" id="CP015136">
    <property type="protein sequence ID" value="AMY07929.1"/>
    <property type="molecule type" value="Genomic_DNA"/>
</dbReference>
<feature type="binding site" evidence="8">
    <location>
        <position position="112"/>
    </location>
    <ligand>
        <name>ATP</name>
        <dbReference type="ChEBI" id="CHEBI:30616"/>
    </ligand>
</feature>
<evidence type="ECO:0000256" key="8">
    <source>
        <dbReference type="PROSITE-ProRule" id="PRU10141"/>
    </source>
</evidence>
<keyword evidence="2" id="KW-0723">Serine/threonine-protein kinase</keyword>
<dbReference type="EC" id="2.7.11.1" evidence="1"/>
<dbReference type="PANTHER" id="PTHR43289:SF6">
    <property type="entry name" value="SERINE_THREONINE-PROTEIN KINASE NEKL-3"/>
    <property type="match status" value="1"/>
</dbReference>
<dbReference type="AlphaFoldDB" id="A0A143PJI3"/>
<dbReference type="InterPro" id="IPR019734">
    <property type="entry name" value="TPR_rpt"/>
</dbReference>
<dbReference type="PANTHER" id="PTHR43289">
    <property type="entry name" value="MITOGEN-ACTIVATED PROTEIN KINASE KINASE KINASE 20-RELATED"/>
    <property type="match status" value="1"/>
</dbReference>
<dbReference type="SMART" id="SM00220">
    <property type="entry name" value="S_TKc"/>
    <property type="match status" value="1"/>
</dbReference>
<evidence type="ECO:0000256" key="3">
    <source>
        <dbReference type="ARBA" id="ARBA00022679"/>
    </source>
</evidence>
<accession>A0A143PJI3</accession>
<evidence type="ECO:0000259" key="9">
    <source>
        <dbReference type="PROSITE" id="PS50011"/>
    </source>
</evidence>
<dbReference type="Gene3D" id="3.30.200.20">
    <property type="entry name" value="Phosphorylase Kinase, domain 1"/>
    <property type="match status" value="1"/>
</dbReference>
<dbReference type="SUPFAM" id="SSF56112">
    <property type="entry name" value="Protein kinase-like (PK-like)"/>
    <property type="match status" value="1"/>
</dbReference>
<dbReference type="SUPFAM" id="SSF48452">
    <property type="entry name" value="TPR-like"/>
    <property type="match status" value="2"/>
</dbReference>
<protein>
    <recommendedName>
        <fullName evidence="1">non-specific serine/threonine protein kinase</fullName>
        <ecNumber evidence="1">2.7.11.1</ecNumber>
    </recommendedName>
</protein>
<evidence type="ECO:0000256" key="4">
    <source>
        <dbReference type="ARBA" id="ARBA00022741"/>
    </source>
</evidence>
<dbReference type="GO" id="GO:0004674">
    <property type="term" value="F:protein serine/threonine kinase activity"/>
    <property type="evidence" value="ECO:0007669"/>
    <property type="project" value="UniProtKB-KW"/>
</dbReference>
<dbReference type="Gene3D" id="1.10.510.10">
    <property type="entry name" value="Transferase(Phosphotransferase) domain 1"/>
    <property type="match status" value="1"/>
</dbReference>
<dbReference type="SMART" id="SM00028">
    <property type="entry name" value="TPR"/>
    <property type="match status" value="4"/>
</dbReference>
<dbReference type="InterPro" id="IPR008271">
    <property type="entry name" value="Ser/Thr_kinase_AS"/>
</dbReference>
<dbReference type="Proteomes" id="UP000076079">
    <property type="component" value="Chromosome"/>
</dbReference>
<keyword evidence="5 10" id="KW-0418">Kinase</keyword>
<dbReference type="Pfam" id="PF00069">
    <property type="entry name" value="Pkinase"/>
    <property type="match status" value="1"/>
</dbReference>
<keyword evidence="3 10" id="KW-0808">Transferase</keyword>
<evidence type="ECO:0000313" key="10">
    <source>
        <dbReference type="EMBL" id="AMY07929.1"/>
    </source>
</evidence>
<dbReference type="PROSITE" id="PS00108">
    <property type="entry name" value="PROTEIN_KINASE_ST"/>
    <property type="match status" value="1"/>
</dbReference>
<name>A0A143PJI3_LUTPR</name>
<dbReference type="KEGG" id="abac:LuPra_01113"/>
<dbReference type="Pfam" id="PF14559">
    <property type="entry name" value="TPR_19"/>
    <property type="match status" value="1"/>
</dbReference>
<dbReference type="Pfam" id="PF13432">
    <property type="entry name" value="TPR_16"/>
    <property type="match status" value="1"/>
</dbReference>
<dbReference type="InterPro" id="IPR011009">
    <property type="entry name" value="Kinase-like_dom_sf"/>
</dbReference>
<keyword evidence="6 8" id="KW-0067">ATP-binding</keyword>
<feature type="repeat" description="TPR" evidence="7">
    <location>
        <begin position="507"/>
        <end position="540"/>
    </location>
</feature>
<dbReference type="RefSeq" id="WP_110169817.1">
    <property type="nucleotide sequence ID" value="NZ_CP015136.1"/>
</dbReference>
<keyword evidence="11" id="KW-1185">Reference proteome</keyword>
<reference evidence="10 11" key="1">
    <citation type="journal article" date="2016" name="Genome Announc.">
        <title>First Complete Genome Sequence of a Subdivision 6 Acidobacterium Strain.</title>
        <authorList>
            <person name="Huang S."/>
            <person name="Vieira S."/>
            <person name="Bunk B."/>
            <person name="Riedel T."/>
            <person name="Sproer C."/>
            <person name="Overmann J."/>
        </authorList>
    </citation>
    <scope>NUCLEOTIDE SEQUENCE [LARGE SCALE GENOMIC DNA]</scope>
    <source>
        <strain evidence="11">DSM 100886 HEG_-6_39</strain>
    </source>
</reference>
<feature type="repeat" description="TPR" evidence="7">
    <location>
        <begin position="541"/>
        <end position="574"/>
    </location>
</feature>